<reference evidence="1 2" key="1">
    <citation type="submission" date="2018-04" db="EMBL/GenBank/DDBJ databases">
        <title>Novel Campyloabacter and Helicobacter Species and Strains.</title>
        <authorList>
            <person name="Mannion A.J."/>
            <person name="Shen Z."/>
            <person name="Fox J.G."/>
        </authorList>
    </citation>
    <scope>NUCLEOTIDE SEQUENCE [LARGE SCALE GENOMIC DNA]</scope>
    <source>
        <strain evidence="1 2">MIT 17-337</strain>
    </source>
</reference>
<comment type="caution">
    <text evidence="1">The sequence shown here is derived from an EMBL/GenBank/DDBJ whole genome shotgun (WGS) entry which is preliminary data.</text>
</comment>
<feature type="non-terminal residue" evidence="1">
    <location>
        <position position="93"/>
    </location>
</feature>
<proteinExistence type="predicted"/>
<organism evidence="1 2">
    <name type="scientific">Helicobacter didelphidarum</name>
    <dbReference type="NCBI Taxonomy" id="2040648"/>
    <lineage>
        <taxon>Bacteria</taxon>
        <taxon>Pseudomonadati</taxon>
        <taxon>Campylobacterota</taxon>
        <taxon>Epsilonproteobacteria</taxon>
        <taxon>Campylobacterales</taxon>
        <taxon>Helicobacteraceae</taxon>
        <taxon>Helicobacter</taxon>
    </lineage>
</organism>
<gene>
    <name evidence="1" type="ORF">CQA53_11505</name>
</gene>
<evidence type="ECO:0000313" key="1">
    <source>
        <dbReference type="EMBL" id="RDU59356.1"/>
    </source>
</evidence>
<dbReference type="EMBL" id="NXLQ01000136">
    <property type="protein sequence ID" value="RDU59356.1"/>
    <property type="molecule type" value="Genomic_DNA"/>
</dbReference>
<dbReference type="AlphaFoldDB" id="A0A3D8I301"/>
<evidence type="ECO:0000313" key="2">
    <source>
        <dbReference type="Proteomes" id="UP000256379"/>
    </source>
</evidence>
<dbReference type="Gene3D" id="6.10.340.10">
    <property type="match status" value="1"/>
</dbReference>
<sequence length="93" mass="10591">MFALFLALILMALSTVVLFFILKKMLKPLTLIGNGLNSFFRFLNHEEKSIELISLKSKDEFGAMAMAINENIEKTRKGLEQDSHVVKEVVYIV</sequence>
<accession>A0A3D8I301</accession>
<name>A0A3D8I301_9HELI</name>
<keyword evidence="2" id="KW-1185">Reference proteome</keyword>
<dbReference type="Proteomes" id="UP000256379">
    <property type="component" value="Unassembled WGS sequence"/>
</dbReference>
<protein>
    <submittedName>
        <fullName evidence="1">Methyl-accepting chemotaxis protein</fullName>
    </submittedName>
</protein>